<keyword evidence="3" id="KW-0145">Chemotaxis</keyword>
<dbReference type="OrthoDB" id="9814866at2"/>
<keyword evidence="12" id="KW-1185">Reference proteome</keyword>
<dbReference type="Proteomes" id="UP000468766">
    <property type="component" value="Unassembled WGS sequence"/>
</dbReference>
<dbReference type="CDD" id="cd12914">
    <property type="entry name" value="PDC1_DGC_like"/>
    <property type="match status" value="1"/>
</dbReference>
<dbReference type="InterPro" id="IPR004089">
    <property type="entry name" value="MCPsignal_dom"/>
</dbReference>
<dbReference type="InterPro" id="IPR004090">
    <property type="entry name" value="Chemotax_Me-accpt_rcpt"/>
</dbReference>
<name>A0A6I0EVH7_9FIRM</name>
<evidence type="ECO:0000259" key="10">
    <source>
        <dbReference type="PROSITE" id="PS50111"/>
    </source>
</evidence>
<evidence type="ECO:0000256" key="8">
    <source>
        <dbReference type="ARBA" id="ARBA00029447"/>
    </source>
</evidence>
<dbReference type="Pfam" id="PF02743">
    <property type="entry name" value="dCache_1"/>
    <property type="match status" value="1"/>
</dbReference>
<dbReference type="Pfam" id="PF00015">
    <property type="entry name" value="MCPsignal"/>
    <property type="match status" value="1"/>
</dbReference>
<comment type="caution">
    <text evidence="11">The sequence shown here is derived from an EMBL/GenBank/DDBJ whole genome shotgun (WGS) entry which is preliminary data.</text>
</comment>
<dbReference type="PANTHER" id="PTHR32089">
    <property type="entry name" value="METHYL-ACCEPTING CHEMOTAXIS PROTEIN MCPB"/>
    <property type="match status" value="1"/>
</dbReference>
<evidence type="ECO:0000256" key="2">
    <source>
        <dbReference type="ARBA" id="ARBA00022475"/>
    </source>
</evidence>
<keyword evidence="7 9" id="KW-0807">Transducer</keyword>
<dbReference type="PRINTS" id="PR00260">
    <property type="entry name" value="CHEMTRNSDUCR"/>
</dbReference>
<keyword evidence="2" id="KW-1003">Cell membrane</keyword>
<dbReference type="GO" id="GO:0006935">
    <property type="term" value="P:chemotaxis"/>
    <property type="evidence" value="ECO:0007669"/>
    <property type="project" value="UniProtKB-KW"/>
</dbReference>
<proteinExistence type="inferred from homology"/>
<gene>
    <name evidence="11" type="ORF">F9B85_05430</name>
</gene>
<comment type="subcellular location">
    <subcellularLocation>
        <location evidence="1">Cell membrane</location>
        <topology evidence="1">Multi-pass membrane protein</topology>
    </subcellularLocation>
</comment>
<dbReference type="CDD" id="cd18774">
    <property type="entry name" value="PDC2_HK_sensor"/>
    <property type="match status" value="1"/>
</dbReference>
<evidence type="ECO:0000313" key="11">
    <source>
        <dbReference type="EMBL" id="KAB2953494.1"/>
    </source>
</evidence>
<protein>
    <submittedName>
        <fullName evidence="11">Chemotaxis protein</fullName>
    </submittedName>
</protein>
<comment type="similarity">
    <text evidence="8">Belongs to the methyl-accepting chemotaxis (MCP) protein family.</text>
</comment>
<dbReference type="SUPFAM" id="SSF58104">
    <property type="entry name" value="Methyl-accepting chemotaxis protein (MCP) signaling domain"/>
    <property type="match status" value="1"/>
</dbReference>
<feature type="domain" description="Methyl-accepting transducer" evidence="10">
    <location>
        <begin position="1"/>
        <end position="105"/>
    </location>
</feature>
<keyword evidence="5" id="KW-1133">Transmembrane helix</keyword>
<evidence type="ECO:0000256" key="1">
    <source>
        <dbReference type="ARBA" id="ARBA00004651"/>
    </source>
</evidence>
<dbReference type="SUPFAM" id="SSF103190">
    <property type="entry name" value="Sensory domain-like"/>
    <property type="match status" value="1"/>
</dbReference>
<dbReference type="InterPro" id="IPR033479">
    <property type="entry name" value="dCache_1"/>
</dbReference>
<evidence type="ECO:0000256" key="9">
    <source>
        <dbReference type="PROSITE-ProRule" id="PRU00284"/>
    </source>
</evidence>
<evidence type="ECO:0000313" key="12">
    <source>
        <dbReference type="Proteomes" id="UP000468766"/>
    </source>
</evidence>
<keyword evidence="6" id="KW-0472">Membrane</keyword>
<dbReference type="Gene3D" id="3.30.450.20">
    <property type="entry name" value="PAS domain"/>
    <property type="match status" value="1"/>
</dbReference>
<sequence length="347" mass="39475">MITVRMVQKMSENREDLVDVSLLLKELKKANGQMGQVVKTIDQITKKTNLLALNSAIEAARAGEAGRGFRVVADEIKKLADQSFSSTKVSHELIENIQGKANEVIAVRTADVAYDTIDKIDRNLFERNCDVQAWATFDKIKKCLQDECYDLSLTKVLLRKIIDVYEVYYDLFVLNDQGIVVSAGIHQDMVGQDMSKRKWFQETMRTKDVYVTDLYYSESLKGYTVAYSCPIRDDQGKILGVFTTRFNWEYIYDILDKARIGSTGDIFVVNSQGMVIASRDRNGILTRDLKQLQAVQKAIAGEHYGYTIENDDTGRMQMIGYAHTRGYNAYKGKSWSVIVTELLDNRQ</sequence>
<organism evidence="11 12">
    <name type="scientific">Heliorestis acidaminivorans</name>
    <dbReference type="NCBI Taxonomy" id="553427"/>
    <lineage>
        <taxon>Bacteria</taxon>
        <taxon>Bacillati</taxon>
        <taxon>Bacillota</taxon>
        <taxon>Clostridia</taxon>
        <taxon>Eubacteriales</taxon>
        <taxon>Heliobacteriaceae</taxon>
        <taxon>Heliorestis</taxon>
    </lineage>
</organism>
<evidence type="ECO:0000256" key="7">
    <source>
        <dbReference type="ARBA" id="ARBA00023224"/>
    </source>
</evidence>
<dbReference type="GO" id="GO:0007165">
    <property type="term" value="P:signal transduction"/>
    <property type="evidence" value="ECO:0007669"/>
    <property type="project" value="UniProtKB-KW"/>
</dbReference>
<dbReference type="EMBL" id="WBXO01000003">
    <property type="protein sequence ID" value="KAB2953494.1"/>
    <property type="molecule type" value="Genomic_DNA"/>
</dbReference>
<evidence type="ECO:0000256" key="4">
    <source>
        <dbReference type="ARBA" id="ARBA00022692"/>
    </source>
</evidence>
<evidence type="ECO:0000256" key="3">
    <source>
        <dbReference type="ARBA" id="ARBA00022500"/>
    </source>
</evidence>
<dbReference type="AlphaFoldDB" id="A0A6I0EVH7"/>
<evidence type="ECO:0000256" key="5">
    <source>
        <dbReference type="ARBA" id="ARBA00022989"/>
    </source>
</evidence>
<dbReference type="InterPro" id="IPR029151">
    <property type="entry name" value="Sensor-like_sf"/>
</dbReference>
<keyword evidence="4" id="KW-0812">Transmembrane</keyword>
<dbReference type="PROSITE" id="PS50111">
    <property type="entry name" value="CHEMOTAXIS_TRANSDUC_2"/>
    <property type="match status" value="1"/>
</dbReference>
<accession>A0A6I0EVH7</accession>
<dbReference type="GO" id="GO:0005886">
    <property type="term" value="C:plasma membrane"/>
    <property type="evidence" value="ECO:0007669"/>
    <property type="project" value="UniProtKB-SubCell"/>
</dbReference>
<dbReference type="GO" id="GO:0004888">
    <property type="term" value="F:transmembrane signaling receptor activity"/>
    <property type="evidence" value="ECO:0007669"/>
    <property type="project" value="InterPro"/>
</dbReference>
<evidence type="ECO:0000256" key="6">
    <source>
        <dbReference type="ARBA" id="ARBA00023136"/>
    </source>
</evidence>
<dbReference type="Gene3D" id="1.10.287.950">
    <property type="entry name" value="Methyl-accepting chemotaxis protein"/>
    <property type="match status" value="1"/>
</dbReference>
<reference evidence="11 12" key="1">
    <citation type="submission" date="2019-10" db="EMBL/GenBank/DDBJ databases">
        <title>Whole-genome sequence of the extremophile Heliorestis acidaminivorans DSM 24790.</title>
        <authorList>
            <person name="Kyndt J.A."/>
            <person name="Meyer T.E."/>
        </authorList>
    </citation>
    <scope>NUCLEOTIDE SEQUENCE [LARGE SCALE GENOMIC DNA]</scope>
    <source>
        <strain evidence="11 12">DSM 24790</strain>
    </source>
</reference>
<dbReference type="PANTHER" id="PTHR32089:SF112">
    <property type="entry name" value="LYSOZYME-LIKE PROTEIN-RELATED"/>
    <property type="match status" value="1"/>
</dbReference>